<dbReference type="PANTHER" id="PTHR13794:SF58">
    <property type="entry name" value="MITOCHONDRIAL ENOLASE SUPERFAMILY MEMBER 1"/>
    <property type="match status" value="1"/>
</dbReference>
<dbReference type="KEGG" id="cfus:CYFUS_009088"/>
<dbReference type="GO" id="GO:0000287">
    <property type="term" value="F:magnesium ion binding"/>
    <property type="evidence" value="ECO:0007669"/>
    <property type="project" value="TreeGrafter"/>
</dbReference>
<dbReference type="InterPro" id="IPR029017">
    <property type="entry name" value="Enolase-like_N"/>
</dbReference>
<dbReference type="SFLD" id="SFLDS00001">
    <property type="entry name" value="Enolase"/>
    <property type="match status" value="1"/>
</dbReference>
<dbReference type="InterPro" id="IPR046945">
    <property type="entry name" value="RHMD-like"/>
</dbReference>
<dbReference type="InterPro" id="IPR029065">
    <property type="entry name" value="Enolase_C-like"/>
</dbReference>
<evidence type="ECO:0000313" key="5">
    <source>
        <dbReference type="EMBL" id="ATB43608.1"/>
    </source>
</evidence>
<dbReference type="SFLD" id="SFLDG00179">
    <property type="entry name" value="mandelate_racemase"/>
    <property type="match status" value="1"/>
</dbReference>
<dbReference type="SUPFAM" id="SSF54826">
    <property type="entry name" value="Enolase N-terminal domain-like"/>
    <property type="match status" value="1"/>
</dbReference>
<dbReference type="SMART" id="SM00922">
    <property type="entry name" value="MR_MLE"/>
    <property type="match status" value="1"/>
</dbReference>
<protein>
    <submittedName>
        <fullName evidence="5">Mandelate racemase</fullName>
    </submittedName>
</protein>
<sequence length="368" mass="39897">MGQTRGEAVPIERCEARAYEIPTDAPEADGTVEWNSTTLVVVEVTAGGRRGLGYTYADASAASLIHHTLSKELEGLDVMDVPARMVSLLRRVRNKGRPGLVAMALSAVDAALWDTKARLLDMPLVRLLGAARAAVPVYGSGGFTSYSIAKLKEQLGGWVAQGIPRVKMKVGSHPDEDGHRVREAREAIGPEAWLFVDGNGAYTVKQALVLADSFAEAGVVWFEEPVSSDDLEGLHLLRQRIPSGMNVAAGEYGWDAIYFRRMLGARAVDVLQADATRCLGVTGFLQVDALCEGFQVPLSGHCAPSLHLHVACAARNLVHLEYFHDHVRIEHLLFDGARSPVKGALTPDLSRPGMGLELKRRDAERYAL</sequence>
<evidence type="ECO:0000256" key="2">
    <source>
        <dbReference type="ARBA" id="ARBA00022723"/>
    </source>
</evidence>
<evidence type="ECO:0000313" key="6">
    <source>
        <dbReference type="Proteomes" id="UP000217257"/>
    </source>
</evidence>
<dbReference type="Pfam" id="PF13378">
    <property type="entry name" value="MR_MLE_C"/>
    <property type="match status" value="1"/>
</dbReference>
<dbReference type="Pfam" id="PF02746">
    <property type="entry name" value="MR_MLE_N"/>
    <property type="match status" value="1"/>
</dbReference>
<name>A0A250JJ10_9BACT</name>
<evidence type="ECO:0000256" key="3">
    <source>
        <dbReference type="ARBA" id="ARBA00022842"/>
    </source>
</evidence>
<dbReference type="PANTHER" id="PTHR13794">
    <property type="entry name" value="ENOLASE SUPERFAMILY, MANDELATE RACEMASE"/>
    <property type="match status" value="1"/>
</dbReference>
<accession>A0A250JJ10</accession>
<dbReference type="EMBL" id="CP022098">
    <property type="protein sequence ID" value="ATB43608.1"/>
    <property type="molecule type" value="Genomic_DNA"/>
</dbReference>
<dbReference type="CDD" id="cd03328">
    <property type="entry name" value="MR_like_3"/>
    <property type="match status" value="1"/>
</dbReference>
<comment type="cofactor">
    <cofactor evidence="1">
        <name>Mg(2+)</name>
        <dbReference type="ChEBI" id="CHEBI:18420"/>
    </cofactor>
</comment>
<dbReference type="InterPro" id="IPR013341">
    <property type="entry name" value="Mandelate_racemase_N_dom"/>
</dbReference>
<dbReference type="Gene3D" id="3.30.390.10">
    <property type="entry name" value="Enolase-like, N-terminal domain"/>
    <property type="match status" value="1"/>
</dbReference>
<dbReference type="AlphaFoldDB" id="A0A250JJ10"/>
<dbReference type="RefSeq" id="WP_095990998.1">
    <property type="nucleotide sequence ID" value="NZ_CP022098.1"/>
</dbReference>
<keyword evidence="3" id="KW-0460">Magnesium</keyword>
<proteinExistence type="predicted"/>
<gene>
    <name evidence="5" type="ORF">CYFUS_009088</name>
</gene>
<evidence type="ECO:0000259" key="4">
    <source>
        <dbReference type="SMART" id="SM00922"/>
    </source>
</evidence>
<dbReference type="GO" id="GO:0016052">
    <property type="term" value="P:carbohydrate catabolic process"/>
    <property type="evidence" value="ECO:0007669"/>
    <property type="project" value="TreeGrafter"/>
</dbReference>
<keyword evidence="2" id="KW-0479">Metal-binding</keyword>
<reference evidence="5 6" key="1">
    <citation type="submission" date="2017-06" db="EMBL/GenBank/DDBJ databases">
        <title>Sequencing and comparative analysis of myxobacterial genomes.</title>
        <authorList>
            <person name="Rupp O."/>
            <person name="Goesmann A."/>
            <person name="Sogaard-Andersen L."/>
        </authorList>
    </citation>
    <scope>NUCLEOTIDE SEQUENCE [LARGE SCALE GENOMIC DNA]</scope>
    <source>
        <strain evidence="5 6">DSM 52655</strain>
    </source>
</reference>
<dbReference type="GO" id="GO:0016836">
    <property type="term" value="F:hydro-lyase activity"/>
    <property type="evidence" value="ECO:0007669"/>
    <property type="project" value="TreeGrafter"/>
</dbReference>
<feature type="domain" description="Mandelate racemase/muconate lactonizing enzyme C-terminal" evidence="4">
    <location>
        <begin position="148"/>
        <end position="242"/>
    </location>
</feature>
<organism evidence="5 6">
    <name type="scientific">Cystobacter fuscus</name>
    <dbReference type="NCBI Taxonomy" id="43"/>
    <lineage>
        <taxon>Bacteria</taxon>
        <taxon>Pseudomonadati</taxon>
        <taxon>Myxococcota</taxon>
        <taxon>Myxococcia</taxon>
        <taxon>Myxococcales</taxon>
        <taxon>Cystobacterineae</taxon>
        <taxon>Archangiaceae</taxon>
        <taxon>Cystobacter</taxon>
    </lineage>
</organism>
<dbReference type="SUPFAM" id="SSF51604">
    <property type="entry name" value="Enolase C-terminal domain-like"/>
    <property type="match status" value="1"/>
</dbReference>
<evidence type="ECO:0000256" key="1">
    <source>
        <dbReference type="ARBA" id="ARBA00001946"/>
    </source>
</evidence>
<dbReference type="Proteomes" id="UP000217257">
    <property type="component" value="Chromosome"/>
</dbReference>
<dbReference type="InterPro" id="IPR013342">
    <property type="entry name" value="Mandelate_racemase_C"/>
</dbReference>
<dbReference type="InterPro" id="IPR036849">
    <property type="entry name" value="Enolase-like_C_sf"/>
</dbReference>
<dbReference type="Gene3D" id="3.20.20.120">
    <property type="entry name" value="Enolase-like C-terminal domain"/>
    <property type="match status" value="1"/>
</dbReference>